<comment type="caution">
    <text evidence="5">The sequence shown here is derived from an EMBL/GenBank/DDBJ whole genome shotgun (WGS) entry which is preliminary data.</text>
</comment>
<dbReference type="Pfam" id="PF01638">
    <property type="entry name" value="HxlR"/>
    <property type="match status" value="1"/>
</dbReference>
<dbReference type="PANTHER" id="PTHR33204">
    <property type="entry name" value="TRANSCRIPTIONAL REGULATOR, MARR FAMILY"/>
    <property type="match status" value="1"/>
</dbReference>
<evidence type="ECO:0000256" key="1">
    <source>
        <dbReference type="ARBA" id="ARBA00023015"/>
    </source>
</evidence>
<dbReference type="InterPro" id="IPR036390">
    <property type="entry name" value="WH_DNA-bd_sf"/>
</dbReference>
<organism evidence="5 6">
    <name type="scientific">Pseudonocardia yuanmonensis</name>
    <dbReference type="NCBI Taxonomy" id="1095914"/>
    <lineage>
        <taxon>Bacteria</taxon>
        <taxon>Bacillati</taxon>
        <taxon>Actinomycetota</taxon>
        <taxon>Actinomycetes</taxon>
        <taxon>Pseudonocardiales</taxon>
        <taxon>Pseudonocardiaceae</taxon>
        <taxon>Pseudonocardia</taxon>
    </lineage>
</organism>
<dbReference type="RefSeq" id="WP_345381254.1">
    <property type="nucleotide sequence ID" value="NZ_BAABIC010000009.1"/>
</dbReference>
<protein>
    <submittedName>
        <fullName evidence="5">Helix-turn-helix domain-containing protein</fullName>
    </submittedName>
</protein>
<dbReference type="InterPro" id="IPR036388">
    <property type="entry name" value="WH-like_DNA-bd_sf"/>
</dbReference>
<evidence type="ECO:0000256" key="2">
    <source>
        <dbReference type="ARBA" id="ARBA00023125"/>
    </source>
</evidence>
<keyword evidence="2" id="KW-0238">DNA-binding</keyword>
<dbReference type="PROSITE" id="PS51118">
    <property type="entry name" value="HTH_HXLR"/>
    <property type="match status" value="1"/>
</dbReference>
<reference evidence="6" key="1">
    <citation type="journal article" date="2019" name="Int. J. Syst. Evol. Microbiol.">
        <title>The Global Catalogue of Microorganisms (GCM) 10K type strain sequencing project: providing services to taxonomists for standard genome sequencing and annotation.</title>
        <authorList>
            <consortium name="The Broad Institute Genomics Platform"/>
            <consortium name="The Broad Institute Genome Sequencing Center for Infectious Disease"/>
            <person name="Wu L."/>
            <person name="Ma J."/>
        </authorList>
    </citation>
    <scope>NUCLEOTIDE SEQUENCE [LARGE SCALE GENOMIC DNA]</scope>
    <source>
        <strain evidence="6">JCM 18055</strain>
    </source>
</reference>
<dbReference type="SUPFAM" id="SSF46785">
    <property type="entry name" value="Winged helix' DNA-binding domain"/>
    <property type="match status" value="1"/>
</dbReference>
<feature type="domain" description="HTH hxlR-type" evidence="4">
    <location>
        <begin position="14"/>
        <end position="111"/>
    </location>
</feature>
<dbReference type="Proteomes" id="UP001500325">
    <property type="component" value="Unassembled WGS sequence"/>
</dbReference>
<keyword evidence="3" id="KW-0804">Transcription</keyword>
<dbReference type="InterPro" id="IPR002577">
    <property type="entry name" value="HTH_HxlR"/>
</dbReference>
<evidence type="ECO:0000313" key="6">
    <source>
        <dbReference type="Proteomes" id="UP001500325"/>
    </source>
</evidence>
<proteinExistence type="predicted"/>
<dbReference type="Gene3D" id="1.10.10.10">
    <property type="entry name" value="Winged helix-like DNA-binding domain superfamily/Winged helix DNA-binding domain"/>
    <property type="match status" value="1"/>
</dbReference>
<evidence type="ECO:0000259" key="4">
    <source>
        <dbReference type="PROSITE" id="PS51118"/>
    </source>
</evidence>
<dbReference type="EMBL" id="BAABIC010000009">
    <property type="protein sequence ID" value="GAA4692127.1"/>
    <property type="molecule type" value="Genomic_DNA"/>
</dbReference>
<accession>A0ABP8WPM9</accession>
<keyword evidence="1" id="KW-0805">Transcription regulation</keyword>
<evidence type="ECO:0000313" key="5">
    <source>
        <dbReference type="EMBL" id="GAA4692127.1"/>
    </source>
</evidence>
<dbReference type="PANTHER" id="PTHR33204:SF18">
    <property type="entry name" value="TRANSCRIPTIONAL REGULATORY PROTEIN"/>
    <property type="match status" value="1"/>
</dbReference>
<sequence length="160" mass="17892">MGPMLQRTYPNQTCSIARALEVVGERWSLLVLRDALLGRRRFDEFRANLGIASNVLAARLDRLCSEGLLERRLYQTRPDRHEYLLTDKGRDLAPALLMMMKWGDRYYPHPGGPPRVAVHGGGCGGELDDQLTCRRCGQVVGFRGVEIRPGPGLAGYESHS</sequence>
<keyword evidence="6" id="KW-1185">Reference proteome</keyword>
<evidence type="ECO:0000256" key="3">
    <source>
        <dbReference type="ARBA" id="ARBA00023163"/>
    </source>
</evidence>
<gene>
    <name evidence="5" type="ORF">GCM10023215_31490</name>
</gene>
<name>A0ABP8WPM9_9PSEU</name>